<keyword evidence="1 7" id="KW-0963">Cytoplasm</keyword>
<comment type="catalytic activity">
    <reaction evidence="6 7">
        <text>cytidine(34) in tRNA(Ile2) + L-lysine + ATP = lysidine(34) in tRNA(Ile2) + AMP + diphosphate + H(+)</text>
        <dbReference type="Rhea" id="RHEA:43744"/>
        <dbReference type="Rhea" id="RHEA-COMP:10625"/>
        <dbReference type="Rhea" id="RHEA-COMP:10670"/>
        <dbReference type="ChEBI" id="CHEBI:15378"/>
        <dbReference type="ChEBI" id="CHEBI:30616"/>
        <dbReference type="ChEBI" id="CHEBI:32551"/>
        <dbReference type="ChEBI" id="CHEBI:33019"/>
        <dbReference type="ChEBI" id="CHEBI:82748"/>
        <dbReference type="ChEBI" id="CHEBI:83665"/>
        <dbReference type="ChEBI" id="CHEBI:456215"/>
        <dbReference type="EC" id="6.3.4.19"/>
    </reaction>
</comment>
<evidence type="ECO:0000259" key="10">
    <source>
        <dbReference type="Pfam" id="PF09179"/>
    </source>
</evidence>
<evidence type="ECO:0000256" key="5">
    <source>
        <dbReference type="ARBA" id="ARBA00022840"/>
    </source>
</evidence>
<accession>A0A329QJQ7</accession>
<dbReference type="PANTHER" id="PTHR43033">
    <property type="entry name" value="TRNA(ILE)-LYSIDINE SYNTHASE-RELATED"/>
    <property type="match status" value="1"/>
</dbReference>
<dbReference type="Proteomes" id="UP000250462">
    <property type="component" value="Unassembled WGS sequence"/>
</dbReference>
<dbReference type="Gene3D" id="1.20.59.20">
    <property type="match status" value="1"/>
</dbReference>
<keyword evidence="12" id="KW-1185">Reference proteome</keyword>
<keyword evidence="4 7" id="KW-0547">Nucleotide-binding</keyword>
<dbReference type="Pfam" id="PF01171">
    <property type="entry name" value="ATP_bind_3"/>
    <property type="match status" value="1"/>
</dbReference>
<dbReference type="InterPro" id="IPR012094">
    <property type="entry name" value="tRNA_Ile_lys_synt"/>
</dbReference>
<dbReference type="InterPro" id="IPR011063">
    <property type="entry name" value="TilS/TtcA_N"/>
</dbReference>
<evidence type="ECO:0000256" key="7">
    <source>
        <dbReference type="HAMAP-Rule" id="MF_01161"/>
    </source>
</evidence>
<proteinExistence type="inferred from homology"/>
<evidence type="ECO:0000256" key="4">
    <source>
        <dbReference type="ARBA" id="ARBA00022741"/>
    </source>
</evidence>
<comment type="caution">
    <text evidence="11">The sequence shown here is derived from an EMBL/GenBank/DDBJ whole genome shotgun (WGS) entry which is preliminary data.</text>
</comment>
<keyword evidence="5 7" id="KW-0067">ATP-binding</keyword>
<dbReference type="SUPFAM" id="SSF52402">
    <property type="entry name" value="Adenine nucleotide alpha hydrolases-like"/>
    <property type="match status" value="1"/>
</dbReference>
<comment type="subcellular location">
    <subcellularLocation>
        <location evidence="7">Cytoplasm</location>
    </subcellularLocation>
</comment>
<comment type="similarity">
    <text evidence="7">Belongs to the tRNA(Ile)-lysidine synthase family.</text>
</comment>
<keyword evidence="2 7" id="KW-0436">Ligase</keyword>
<name>A0A329QJQ7_9ACTN</name>
<evidence type="ECO:0000313" key="11">
    <source>
        <dbReference type="EMBL" id="RAW11622.1"/>
    </source>
</evidence>
<keyword evidence="3 7" id="KW-0819">tRNA processing</keyword>
<evidence type="ECO:0000256" key="3">
    <source>
        <dbReference type="ARBA" id="ARBA00022694"/>
    </source>
</evidence>
<dbReference type="InterPro" id="IPR014729">
    <property type="entry name" value="Rossmann-like_a/b/a_fold"/>
</dbReference>
<dbReference type="EMBL" id="QMIG01000019">
    <property type="protein sequence ID" value="RAW11622.1"/>
    <property type="molecule type" value="Genomic_DNA"/>
</dbReference>
<evidence type="ECO:0000256" key="6">
    <source>
        <dbReference type="ARBA" id="ARBA00048539"/>
    </source>
</evidence>
<feature type="binding site" evidence="7">
    <location>
        <begin position="53"/>
        <end position="58"/>
    </location>
    <ligand>
        <name>ATP</name>
        <dbReference type="ChEBI" id="CHEBI:30616"/>
    </ligand>
</feature>
<evidence type="ECO:0000256" key="8">
    <source>
        <dbReference type="SAM" id="MobiDB-lite"/>
    </source>
</evidence>
<dbReference type="Gene3D" id="3.40.50.620">
    <property type="entry name" value="HUPs"/>
    <property type="match status" value="1"/>
</dbReference>
<feature type="domain" description="tRNA(Ile)-lysidine/2-thiocytidine synthase N-terminal" evidence="9">
    <location>
        <begin position="48"/>
        <end position="222"/>
    </location>
</feature>
<dbReference type="RefSeq" id="WP_112259392.1">
    <property type="nucleotide sequence ID" value="NZ_QMIG01000019.1"/>
</dbReference>
<protein>
    <recommendedName>
        <fullName evidence="7">tRNA(Ile)-lysidine synthase</fullName>
        <ecNumber evidence="7">6.3.4.19</ecNumber>
    </recommendedName>
    <alternativeName>
        <fullName evidence="7">tRNA(Ile)-2-lysyl-cytidine synthase</fullName>
    </alternativeName>
    <alternativeName>
        <fullName evidence="7">tRNA(Ile)-lysidine synthetase</fullName>
    </alternativeName>
</protein>
<dbReference type="GO" id="GO:0032267">
    <property type="term" value="F:tRNA(Ile)-lysidine synthase activity"/>
    <property type="evidence" value="ECO:0007669"/>
    <property type="project" value="UniProtKB-EC"/>
</dbReference>
<dbReference type="InterPro" id="IPR015262">
    <property type="entry name" value="tRNA_Ile_lys_synt_subst-bd"/>
</dbReference>
<dbReference type="CDD" id="cd01992">
    <property type="entry name" value="TilS_N"/>
    <property type="match status" value="1"/>
</dbReference>
<dbReference type="EC" id="6.3.4.19" evidence="7"/>
<comment type="domain">
    <text evidence="7">The N-terminal region contains the highly conserved SGGXDS motif, predicted to be a P-loop motif involved in ATP binding.</text>
</comment>
<dbReference type="GO" id="GO:0005524">
    <property type="term" value="F:ATP binding"/>
    <property type="evidence" value="ECO:0007669"/>
    <property type="project" value="UniProtKB-UniRule"/>
</dbReference>
<evidence type="ECO:0000313" key="12">
    <source>
        <dbReference type="Proteomes" id="UP000250462"/>
    </source>
</evidence>
<evidence type="ECO:0000259" key="9">
    <source>
        <dbReference type="Pfam" id="PF01171"/>
    </source>
</evidence>
<evidence type="ECO:0000256" key="2">
    <source>
        <dbReference type="ARBA" id="ARBA00022598"/>
    </source>
</evidence>
<dbReference type="HAMAP" id="MF_01161">
    <property type="entry name" value="tRNA_Ile_lys_synt"/>
    <property type="match status" value="1"/>
</dbReference>
<gene>
    <name evidence="7 11" type="primary">tilS</name>
    <name evidence="11" type="ORF">DPM12_16250</name>
</gene>
<organism evidence="11 12">
    <name type="scientific">Phytoactinopolyspora halophila</name>
    <dbReference type="NCBI Taxonomy" id="1981511"/>
    <lineage>
        <taxon>Bacteria</taxon>
        <taxon>Bacillati</taxon>
        <taxon>Actinomycetota</taxon>
        <taxon>Actinomycetes</taxon>
        <taxon>Jiangellales</taxon>
        <taxon>Jiangellaceae</taxon>
        <taxon>Phytoactinopolyspora</taxon>
    </lineage>
</organism>
<dbReference type="Pfam" id="PF09179">
    <property type="entry name" value="TilS"/>
    <property type="match status" value="1"/>
</dbReference>
<dbReference type="GO" id="GO:0005737">
    <property type="term" value="C:cytoplasm"/>
    <property type="evidence" value="ECO:0007669"/>
    <property type="project" value="UniProtKB-SubCell"/>
</dbReference>
<dbReference type="AlphaFoldDB" id="A0A329QJQ7"/>
<feature type="region of interest" description="Disordered" evidence="8">
    <location>
        <begin position="20"/>
        <end position="40"/>
    </location>
</feature>
<evidence type="ECO:0000256" key="1">
    <source>
        <dbReference type="ARBA" id="ARBA00022490"/>
    </source>
</evidence>
<reference evidence="11 12" key="1">
    <citation type="submission" date="2018-06" db="EMBL/GenBank/DDBJ databases">
        <title>Phytoactinopolyspora halophila sp. nov., a novel halophilic actinomycete isolated from a saline soil in China.</title>
        <authorList>
            <person name="Tang S.-K."/>
        </authorList>
    </citation>
    <scope>NUCLEOTIDE SEQUENCE [LARGE SCALE GENOMIC DNA]</scope>
    <source>
        <strain evidence="11 12">YIM 96934</strain>
    </source>
</reference>
<dbReference type="OrthoDB" id="5244702at2"/>
<sequence>MAEPRLDVRRAVRNELHRIVRDGAQDREGDGRDESGRDEDGLASMPLVLVACSGGPDSLALAAALAHQASRAGVRAGGVSVDHGLQEGSADRARAVGAVLVGFGLEPVETIHVRVPAGVGGPEGRARRARYAALESAAARHGASAVLLGHTLDDQAETVLLGLARGSGPRSLAGMAERTGIYHRPLLRLTRDAVRAAVPGDVKPWEDPHNTDSAYARVRVRKRVLPVLEEELGPGISAALARTADLLRADADALDSSAGSARAAAATTAAGGAPAYDVGTLVGLSKAVRWRVLRAAAIDAGCPPTDLTAAHIEAIDMLITGWRGQKGVDLPGAIRARRRGGLLRFDALN</sequence>
<dbReference type="InterPro" id="IPR012795">
    <property type="entry name" value="tRNA_Ile_lys_synt_N"/>
</dbReference>
<dbReference type="GO" id="GO:0006400">
    <property type="term" value="P:tRNA modification"/>
    <property type="evidence" value="ECO:0007669"/>
    <property type="project" value="UniProtKB-UniRule"/>
</dbReference>
<dbReference type="SUPFAM" id="SSF82829">
    <property type="entry name" value="MesJ substrate recognition domain-like"/>
    <property type="match status" value="1"/>
</dbReference>
<dbReference type="NCBIfam" id="TIGR02432">
    <property type="entry name" value="lysidine_TilS_N"/>
    <property type="match status" value="1"/>
</dbReference>
<feature type="domain" description="tRNA(Ile)-lysidine synthase substrate-binding" evidence="10">
    <location>
        <begin position="278"/>
        <end position="339"/>
    </location>
</feature>
<dbReference type="PANTHER" id="PTHR43033:SF1">
    <property type="entry name" value="TRNA(ILE)-LYSIDINE SYNTHASE-RELATED"/>
    <property type="match status" value="1"/>
</dbReference>
<comment type="function">
    <text evidence="7">Ligates lysine onto the cytidine present at position 34 of the AUA codon-specific tRNA(Ile) that contains the anticodon CAU, in an ATP-dependent manner. Cytidine is converted to lysidine, thus changing the amino acid specificity of the tRNA from methionine to isoleucine.</text>
</comment>